<evidence type="ECO:0000256" key="5">
    <source>
        <dbReference type="ARBA" id="ARBA00022432"/>
    </source>
</evidence>
<dbReference type="GO" id="GO:0006094">
    <property type="term" value="P:gluconeogenesis"/>
    <property type="evidence" value="ECO:0007669"/>
    <property type="project" value="UniProtKB-KW"/>
</dbReference>
<dbReference type="GO" id="GO:0046166">
    <property type="term" value="P:glyceraldehyde-3-phosphate biosynthetic process"/>
    <property type="evidence" value="ECO:0007669"/>
    <property type="project" value="TreeGrafter"/>
</dbReference>
<dbReference type="Pfam" id="PF00121">
    <property type="entry name" value="TIM"/>
    <property type="match status" value="1"/>
</dbReference>
<dbReference type="PANTHER" id="PTHR21139:SF2">
    <property type="entry name" value="TRIOSEPHOSPHATE ISOMERASE"/>
    <property type="match status" value="1"/>
</dbReference>
<evidence type="ECO:0000256" key="1">
    <source>
        <dbReference type="ARBA" id="ARBA00004680"/>
    </source>
</evidence>
<dbReference type="FunFam" id="3.20.20.70:FF:000016">
    <property type="entry name" value="Triosephosphate isomerase"/>
    <property type="match status" value="1"/>
</dbReference>
<accession>A0A699Z312</accession>
<dbReference type="PANTHER" id="PTHR21139">
    <property type="entry name" value="TRIOSEPHOSPHATE ISOMERASE"/>
    <property type="match status" value="1"/>
</dbReference>
<dbReference type="EMBL" id="BLLF01000608">
    <property type="protein sequence ID" value="GFH13409.1"/>
    <property type="molecule type" value="Genomic_DNA"/>
</dbReference>
<evidence type="ECO:0000256" key="3">
    <source>
        <dbReference type="ARBA" id="ARBA00011738"/>
    </source>
</evidence>
<dbReference type="GO" id="GO:0005829">
    <property type="term" value="C:cytosol"/>
    <property type="evidence" value="ECO:0007669"/>
    <property type="project" value="TreeGrafter"/>
</dbReference>
<evidence type="ECO:0000256" key="6">
    <source>
        <dbReference type="ARBA" id="ARBA00023152"/>
    </source>
</evidence>
<dbReference type="GO" id="GO:0019563">
    <property type="term" value="P:glycerol catabolic process"/>
    <property type="evidence" value="ECO:0007669"/>
    <property type="project" value="TreeGrafter"/>
</dbReference>
<proteinExistence type="inferred from homology"/>
<evidence type="ECO:0000256" key="7">
    <source>
        <dbReference type="ARBA" id="ARBA00023235"/>
    </source>
</evidence>
<evidence type="ECO:0000313" key="10">
    <source>
        <dbReference type="Proteomes" id="UP000485058"/>
    </source>
</evidence>
<dbReference type="EC" id="5.3.1.1" evidence="4"/>
<evidence type="ECO:0000313" key="9">
    <source>
        <dbReference type="EMBL" id="GFH13409.1"/>
    </source>
</evidence>
<gene>
    <name evidence="9" type="ORF">HaLaN_09288</name>
</gene>
<comment type="pathway">
    <text evidence="1">Carbohydrate degradation; glycolysis; D-glyceraldehyde 3-phosphate from glycerone phosphate: step 1/1.</text>
</comment>
<comment type="subunit">
    <text evidence="3">Homodimer.</text>
</comment>
<dbReference type="InterPro" id="IPR000652">
    <property type="entry name" value="Triosephosphate_isomerase"/>
</dbReference>
<dbReference type="PROSITE" id="PS51440">
    <property type="entry name" value="TIM_2"/>
    <property type="match status" value="1"/>
</dbReference>
<organism evidence="9 10">
    <name type="scientific">Haematococcus lacustris</name>
    <name type="common">Green alga</name>
    <name type="synonym">Haematococcus pluvialis</name>
    <dbReference type="NCBI Taxonomy" id="44745"/>
    <lineage>
        <taxon>Eukaryota</taxon>
        <taxon>Viridiplantae</taxon>
        <taxon>Chlorophyta</taxon>
        <taxon>core chlorophytes</taxon>
        <taxon>Chlorophyceae</taxon>
        <taxon>CS clade</taxon>
        <taxon>Chlamydomonadales</taxon>
        <taxon>Haematococcaceae</taxon>
        <taxon>Haematococcus</taxon>
    </lineage>
</organism>
<dbReference type="Proteomes" id="UP000485058">
    <property type="component" value="Unassembled WGS sequence"/>
</dbReference>
<keyword evidence="5" id="KW-0312">Gluconeogenesis</keyword>
<dbReference type="HAMAP" id="MF_00147_B">
    <property type="entry name" value="TIM_B"/>
    <property type="match status" value="1"/>
</dbReference>
<dbReference type="NCBIfam" id="TIGR00419">
    <property type="entry name" value="tim"/>
    <property type="match status" value="1"/>
</dbReference>
<dbReference type="GO" id="GO:0006096">
    <property type="term" value="P:glycolytic process"/>
    <property type="evidence" value="ECO:0007669"/>
    <property type="project" value="UniProtKB-KW"/>
</dbReference>
<dbReference type="Gene3D" id="3.20.20.70">
    <property type="entry name" value="Aldolase class I"/>
    <property type="match status" value="1"/>
</dbReference>
<dbReference type="SUPFAM" id="SSF51351">
    <property type="entry name" value="Triosephosphate isomerase (TIM)"/>
    <property type="match status" value="1"/>
</dbReference>
<protein>
    <recommendedName>
        <fullName evidence="4">triose-phosphate isomerase</fullName>
        <ecNumber evidence="4">5.3.1.1</ecNumber>
    </recommendedName>
</protein>
<comment type="pathway">
    <text evidence="8">Carbohydrate biosynthesis.</text>
</comment>
<name>A0A699Z312_HAELA</name>
<sequence length="293" mass="31431">RRESVAILITTYNGSDARTYGNATITAVEIEISCDSSAKFFVGGNWKANGTLASIMRLCQDLNQGASTFKTKDVDVIVSPTMVHLGKVRSLLDTHYQVASQNVALKGLGAYTGEVPAEILHDLGVDWAITGHSERRAMCGETNEVVGMKTGRAVEQGLSVIACIGETLDQRKSGKLFEVLDAQVQALVDHVKDWSKVVIAYEPVWAIGTGVVASPAQAQEVHSYLRRLFAEKLGSDVSSTLRLIYGGSVTDQNCSELASQADIDGFLVGGASLKGPSFLNIIRSHSAKSVARW</sequence>
<evidence type="ECO:0000256" key="4">
    <source>
        <dbReference type="ARBA" id="ARBA00011940"/>
    </source>
</evidence>
<dbReference type="InterPro" id="IPR035990">
    <property type="entry name" value="TIM_sf"/>
</dbReference>
<comment type="caution">
    <text evidence="9">The sequence shown here is derived from an EMBL/GenBank/DDBJ whole genome shotgun (WGS) entry which is preliminary data.</text>
</comment>
<dbReference type="CDD" id="cd00311">
    <property type="entry name" value="TIM"/>
    <property type="match status" value="1"/>
</dbReference>
<keyword evidence="6" id="KW-0324">Glycolysis</keyword>
<dbReference type="PROSITE" id="PS00171">
    <property type="entry name" value="TIM_1"/>
    <property type="match status" value="1"/>
</dbReference>
<feature type="non-terminal residue" evidence="9">
    <location>
        <position position="1"/>
    </location>
</feature>
<dbReference type="InterPro" id="IPR022896">
    <property type="entry name" value="TrioseP_Isoase_bac/euk"/>
</dbReference>
<dbReference type="AlphaFoldDB" id="A0A699Z312"/>
<reference evidence="9 10" key="1">
    <citation type="submission" date="2020-02" db="EMBL/GenBank/DDBJ databases">
        <title>Draft genome sequence of Haematococcus lacustris strain NIES-144.</title>
        <authorList>
            <person name="Morimoto D."/>
            <person name="Nakagawa S."/>
            <person name="Yoshida T."/>
            <person name="Sawayama S."/>
        </authorList>
    </citation>
    <scope>NUCLEOTIDE SEQUENCE [LARGE SCALE GENOMIC DNA]</scope>
    <source>
        <strain evidence="9 10">NIES-144</strain>
    </source>
</reference>
<dbReference type="InterPro" id="IPR013785">
    <property type="entry name" value="Aldolase_TIM"/>
</dbReference>
<comment type="similarity">
    <text evidence="2">Belongs to the triosephosphate isomerase family.</text>
</comment>
<evidence type="ECO:0000256" key="2">
    <source>
        <dbReference type="ARBA" id="ARBA00007422"/>
    </source>
</evidence>
<keyword evidence="10" id="KW-1185">Reference proteome</keyword>
<evidence type="ECO:0000256" key="8">
    <source>
        <dbReference type="ARBA" id="ARBA00024331"/>
    </source>
</evidence>
<keyword evidence="7" id="KW-0413">Isomerase</keyword>
<dbReference type="GO" id="GO:0004807">
    <property type="term" value="F:triose-phosphate isomerase activity"/>
    <property type="evidence" value="ECO:0007669"/>
    <property type="project" value="UniProtKB-EC"/>
</dbReference>
<dbReference type="InterPro" id="IPR020861">
    <property type="entry name" value="Triosephosphate_isomerase_AS"/>
</dbReference>